<dbReference type="Pfam" id="PF01753">
    <property type="entry name" value="zf-MYND"/>
    <property type="match status" value="1"/>
</dbReference>
<keyword evidence="2 4" id="KW-0863">Zinc-finger</keyword>
<name>A0ABQ8K4B5_9APHY</name>
<keyword evidence="7" id="KW-1185">Reference proteome</keyword>
<evidence type="ECO:0000256" key="3">
    <source>
        <dbReference type="ARBA" id="ARBA00022833"/>
    </source>
</evidence>
<keyword evidence="3" id="KW-0862">Zinc</keyword>
<evidence type="ECO:0000259" key="5">
    <source>
        <dbReference type="PROSITE" id="PS50865"/>
    </source>
</evidence>
<proteinExistence type="predicted"/>
<accession>A0ABQ8K4B5</accession>
<evidence type="ECO:0000256" key="2">
    <source>
        <dbReference type="ARBA" id="ARBA00022771"/>
    </source>
</evidence>
<dbReference type="InterPro" id="IPR002893">
    <property type="entry name" value="Znf_MYND"/>
</dbReference>
<evidence type="ECO:0000313" key="7">
    <source>
        <dbReference type="Proteomes" id="UP000814176"/>
    </source>
</evidence>
<protein>
    <recommendedName>
        <fullName evidence="5">MYND-type domain-containing protein</fullName>
    </recommendedName>
</protein>
<keyword evidence="1" id="KW-0479">Metal-binding</keyword>
<dbReference type="Proteomes" id="UP000814176">
    <property type="component" value="Unassembled WGS sequence"/>
</dbReference>
<evidence type="ECO:0000256" key="1">
    <source>
        <dbReference type="ARBA" id="ARBA00022723"/>
    </source>
</evidence>
<evidence type="ECO:0000256" key="4">
    <source>
        <dbReference type="PROSITE-ProRule" id="PRU00134"/>
    </source>
</evidence>
<sequence length="467" mass="52851">MPDNDDYEYIRKTYPGYLSACVAFLSYPHSAQEEEELEASLRTCTCSRNKDPSQGLLRRLHTFEVAHQFALDDFVQSLIRHLAGIIENAVRTKTLGGTTALSGLTGKRHRKKHTGNALWPVDTSQLIPHGLEQSIKGYAEAFRRCPLDKFHDGLLLVTQLLGICGRLIIPPLLQALPEFPLRISGLANALCRERVATRGALIDFDVELSWACTLVIIMDFCRTLMALGQWNPTDIALFVRVSAPYKGTKMSIGILWACHNILNHLPLFQEGTTYFTDYYFNELVMTFARYGAAFYPHRLPEDTTAYHDAILVVHKDVTEKFEDPLTAVWEGLVWMSMIRRCCAPECPETFVTAQRTFARCAGCGIPRYCSRECQKLAWKHGTFPHKDVCAKLRTLRDRTSLPKDQALTKNLRMPFINTCKADVELTALAQECWGHLQDMMKARVQSVPEAFKAFETKLASRAEPAQK</sequence>
<dbReference type="SUPFAM" id="SSF144232">
    <property type="entry name" value="HIT/MYND zinc finger-like"/>
    <property type="match status" value="1"/>
</dbReference>
<organism evidence="6 7">
    <name type="scientific">Rhodofomes roseus</name>
    <dbReference type="NCBI Taxonomy" id="34475"/>
    <lineage>
        <taxon>Eukaryota</taxon>
        <taxon>Fungi</taxon>
        <taxon>Dikarya</taxon>
        <taxon>Basidiomycota</taxon>
        <taxon>Agaricomycotina</taxon>
        <taxon>Agaricomycetes</taxon>
        <taxon>Polyporales</taxon>
        <taxon>Rhodofomes</taxon>
    </lineage>
</organism>
<gene>
    <name evidence="6" type="ORF">C8Q71DRAFT_283418</name>
</gene>
<reference evidence="6 7" key="1">
    <citation type="journal article" date="2021" name="Environ. Microbiol.">
        <title>Gene family expansions and transcriptome signatures uncover fungal adaptations to wood decay.</title>
        <authorList>
            <person name="Hage H."/>
            <person name="Miyauchi S."/>
            <person name="Viragh M."/>
            <person name="Drula E."/>
            <person name="Min B."/>
            <person name="Chaduli D."/>
            <person name="Navarro D."/>
            <person name="Favel A."/>
            <person name="Norest M."/>
            <person name="Lesage-Meessen L."/>
            <person name="Balint B."/>
            <person name="Merenyi Z."/>
            <person name="de Eugenio L."/>
            <person name="Morin E."/>
            <person name="Martinez A.T."/>
            <person name="Baldrian P."/>
            <person name="Stursova M."/>
            <person name="Martinez M.J."/>
            <person name="Novotny C."/>
            <person name="Magnuson J.K."/>
            <person name="Spatafora J.W."/>
            <person name="Maurice S."/>
            <person name="Pangilinan J."/>
            <person name="Andreopoulos W."/>
            <person name="LaButti K."/>
            <person name="Hundley H."/>
            <person name="Na H."/>
            <person name="Kuo A."/>
            <person name="Barry K."/>
            <person name="Lipzen A."/>
            <person name="Henrissat B."/>
            <person name="Riley R."/>
            <person name="Ahrendt S."/>
            <person name="Nagy L.G."/>
            <person name="Grigoriev I.V."/>
            <person name="Martin F."/>
            <person name="Rosso M.N."/>
        </authorList>
    </citation>
    <scope>NUCLEOTIDE SEQUENCE [LARGE SCALE GENOMIC DNA]</scope>
    <source>
        <strain evidence="6 7">CIRM-BRFM 1785</strain>
    </source>
</reference>
<dbReference type="PROSITE" id="PS50865">
    <property type="entry name" value="ZF_MYND_2"/>
    <property type="match status" value="1"/>
</dbReference>
<dbReference type="GeneID" id="71998253"/>
<dbReference type="EMBL" id="JADCUA010000024">
    <property type="protein sequence ID" value="KAH9831755.1"/>
    <property type="molecule type" value="Genomic_DNA"/>
</dbReference>
<dbReference type="RefSeq" id="XP_047774852.1">
    <property type="nucleotide sequence ID" value="XM_047917521.1"/>
</dbReference>
<feature type="domain" description="MYND-type" evidence="5">
    <location>
        <begin position="346"/>
        <end position="389"/>
    </location>
</feature>
<evidence type="ECO:0000313" key="6">
    <source>
        <dbReference type="EMBL" id="KAH9831755.1"/>
    </source>
</evidence>
<dbReference type="Gene3D" id="6.10.140.2220">
    <property type="match status" value="1"/>
</dbReference>
<comment type="caution">
    <text evidence="6">The sequence shown here is derived from an EMBL/GenBank/DDBJ whole genome shotgun (WGS) entry which is preliminary data.</text>
</comment>